<dbReference type="InterPro" id="IPR031325">
    <property type="entry name" value="RHS_repeat"/>
</dbReference>
<dbReference type="Gene3D" id="3.90.930.1">
    <property type="match status" value="1"/>
</dbReference>
<dbReference type="RefSeq" id="WP_244919491.1">
    <property type="nucleotide sequence ID" value="NZ_BDUD01000002.1"/>
</dbReference>
<dbReference type="InterPro" id="IPR022385">
    <property type="entry name" value="Rhs_assc_core"/>
</dbReference>
<dbReference type="Gene3D" id="2.180.10.10">
    <property type="entry name" value="RHS repeat-associated core"/>
    <property type="match status" value="5"/>
</dbReference>
<name>A0A2R5G4V0_NOSCO</name>
<dbReference type="InterPro" id="IPR056823">
    <property type="entry name" value="TEN-like_YD-shell"/>
</dbReference>
<evidence type="ECO:0000313" key="3">
    <source>
        <dbReference type="EMBL" id="GBG23071.1"/>
    </source>
</evidence>
<keyword evidence="4" id="KW-1185">Reference proteome</keyword>
<evidence type="ECO:0000259" key="2">
    <source>
        <dbReference type="Pfam" id="PF25023"/>
    </source>
</evidence>
<dbReference type="InterPro" id="IPR006530">
    <property type="entry name" value="YD"/>
</dbReference>
<dbReference type="EMBL" id="BDUD01000002">
    <property type="protein sequence ID" value="GBG23071.1"/>
    <property type="molecule type" value="Genomic_DNA"/>
</dbReference>
<accession>A0A2R5G4V0</accession>
<organism evidence="3 4">
    <name type="scientific">Nostoc commune NIES-4072</name>
    <dbReference type="NCBI Taxonomy" id="2005467"/>
    <lineage>
        <taxon>Bacteria</taxon>
        <taxon>Bacillati</taxon>
        <taxon>Cyanobacteriota</taxon>
        <taxon>Cyanophyceae</taxon>
        <taxon>Nostocales</taxon>
        <taxon>Nostocaceae</taxon>
        <taxon>Nostoc</taxon>
    </lineage>
</organism>
<dbReference type="PANTHER" id="PTHR32305">
    <property type="match status" value="1"/>
</dbReference>
<dbReference type="Proteomes" id="UP000245124">
    <property type="component" value="Unassembled WGS sequence"/>
</dbReference>
<sequence length="1536" mass="172893">MGAIAGGTVTAPVEIKGTVSDDNLDYYRLLVAPIGSSDFKEIFRGTSTVNNDVLGKFDPSLLENDSYTLRLEAHDKGGNVSFVEDTVNVSGELKLGNFRLSFTDLSIPVTGIPITLTRTYDSLTSGTTDDFGYGWRMEFRDTDLRTSVGKPSGEVAELGGQNPFKDGTKVYITLPGGKREGFTFKPTIDPLSQFLRGAGSVDSDPNIYHPSFVADAGVTDTLTVQNTRIIHGAGTNQYYGLGGSAYNPADTYYGGVYTLTTKEGIIYQIDAATGDLLTVTDTNGNTLTYTDADITSSTGQKITFGRDAQGRIATVTDPAGKQIHYQYNTQGDLVSVTDREGNTTRMEYDQERKHYLDKIIDPLGRTGVKNEYGDDGRLKYLEDVNGQKVEMSYDPNSSRQTVLDQLGHATVYEYDARGNILTEIDAEGKITKRKYDDNNYVLEETVISDRSVPNGFTTKYTYDSLGNKLTEEDPLHNVTIYTYGANSRLLTETDALGRTTTNVYSRSGNLRSTTDALGHTTGYDYDLRGQLRSVKDANGNITTFDYDDKGNVTSVTDALSNVTNYTYNANGDKLTETRQMTVANAQVRELLTTWTYDDNGRMKTMTDAENHTTTYEYDKLGHQTAVIDALQHKTEYKYDDKGQLVATIYADNTPDNPDDNLREINRYDEAGRTIATIDKAGRETRFVYDDVGRLIETLNPDSTPNNWDDNTKTRTEYYSDGLVKAQIDERGNRTEFRYDADGRQNQVIYADDTPATLTDNPKTTYTYDKAGQRISETDALNHTTSYKYDDLGRLVKTEFNDKTYTTSEYDNLSRRIAMTDQNSKRTEYSYDVFGRLTGVKNTLQDWTEYEYNEVGNLISQTDANQHTTSYEYDGVGRRTAAILPMAQRADMTYDAVGNLKAYTDFNRNTTSYSYDPMNWMTSKQFQDGSKVTYTHTNTGLQNVIAFVDANGVTTASYDYDYDERDRLIQRTDNIGGVSRNISYTYDVASNRTSVTTASGTVNYTFDVRNRLDKVIEDGVVTADYDYDVVNNLVRTTLANGTQEIRSYDDLNRLKYLENRQGDTILSSYTYTLDKVGNHTKVVEHNERTVDYTYDVLYRLTQEKITDAVNGNRIYDYTYDKVGNRNTKSETVNSARTVTDYAYDANDRLLNEKVNQQVVANYIYDNNGNTLTKTENAITTEYTWNYENRLIAARVKDANGAIQQAMQYRYNDNGIRVAATVDRVETRYLIDEMQAYAQVLEEYSPNGAVQVEYVYGNDLIAQEKDSDRTFYHVDGLGSTRILTDATGSVVSTYNYEAYGQLISSTGGVENKYLFAGEQLDQNLGDYYLRQRYYDTEIGRFIRRDTYEGDIYHSISLHKYLYANDDPVIFIDPSGLIATQAELDITFLIISLLAGILATTLTGDVAPREDLQERTFYRGTSYYDAIETVATQRIDLQRIIESQIRYRYTPDRQGVYFSSQLLTASYYADYVSRGNKRGGPGIFAAIVPERQFDIFAARYGIAVEVPVPQPPTPGQTETIIPYHAVPEFEKISRFIPVS</sequence>
<evidence type="ECO:0000313" key="4">
    <source>
        <dbReference type="Proteomes" id="UP000245124"/>
    </source>
</evidence>
<feature type="domain" description="Teneurin-like YD-shell" evidence="2">
    <location>
        <begin position="519"/>
        <end position="692"/>
    </location>
</feature>
<dbReference type="PANTHER" id="PTHR32305:SF15">
    <property type="entry name" value="PROTEIN RHSA-RELATED"/>
    <property type="match status" value="1"/>
</dbReference>
<dbReference type="Pfam" id="PF25023">
    <property type="entry name" value="TEN_YD-shell"/>
    <property type="match status" value="3"/>
</dbReference>
<feature type="domain" description="Teneurin-like YD-shell" evidence="2">
    <location>
        <begin position="1044"/>
        <end position="1366"/>
    </location>
</feature>
<dbReference type="Pfam" id="PF05593">
    <property type="entry name" value="RHS_repeat"/>
    <property type="match status" value="4"/>
</dbReference>
<comment type="caution">
    <text evidence="3">The sequence shown here is derived from an EMBL/GenBank/DDBJ whole genome shotgun (WGS) entry which is preliminary data.</text>
</comment>
<proteinExistence type="predicted"/>
<evidence type="ECO:0000256" key="1">
    <source>
        <dbReference type="ARBA" id="ARBA00022737"/>
    </source>
</evidence>
<dbReference type="NCBIfam" id="TIGR01643">
    <property type="entry name" value="YD_repeat_2x"/>
    <property type="match status" value="11"/>
</dbReference>
<dbReference type="NCBIfam" id="TIGR03696">
    <property type="entry name" value="Rhs_assc_core"/>
    <property type="match status" value="1"/>
</dbReference>
<dbReference type="InterPro" id="IPR050708">
    <property type="entry name" value="T6SS_VgrG/RHS"/>
</dbReference>
<feature type="domain" description="Teneurin-like YD-shell" evidence="2">
    <location>
        <begin position="733"/>
        <end position="879"/>
    </location>
</feature>
<keyword evidence="1" id="KW-0677">Repeat</keyword>
<reference evidence="3 4" key="1">
    <citation type="submission" date="2017-06" db="EMBL/GenBank/DDBJ databases">
        <title>Genome sequencing of cyanobaciteial culture collection at National Institute for Environmental Studies (NIES).</title>
        <authorList>
            <person name="Hirose Y."/>
            <person name="Shimura Y."/>
            <person name="Fujisawa T."/>
            <person name="Nakamura Y."/>
            <person name="Kawachi M."/>
        </authorList>
    </citation>
    <scope>NUCLEOTIDE SEQUENCE [LARGE SCALE GENOMIC DNA]</scope>
    <source>
        <strain evidence="3 4">NIES-4072</strain>
    </source>
</reference>
<gene>
    <name evidence="3" type="ORF">NIES4072_67830</name>
</gene>
<protein>
    <submittedName>
        <fullName evidence="3">YD repeat protein</fullName>
    </submittedName>
</protein>